<dbReference type="CDD" id="cd20553">
    <property type="entry name" value="CYCLIN_TFIIIB90_rpt1"/>
    <property type="match status" value="1"/>
</dbReference>
<dbReference type="STRING" id="747676.F4S2A5"/>
<evidence type="ECO:0000256" key="5">
    <source>
        <dbReference type="ARBA" id="ARBA00022771"/>
    </source>
</evidence>
<keyword evidence="16" id="KW-1185">Reference proteome</keyword>
<dbReference type="SUPFAM" id="SSF57783">
    <property type="entry name" value="Zinc beta-ribbon"/>
    <property type="match status" value="1"/>
</dbReference>
<dbReference type="Pfam" id="PF07741">
    <property type="entry name" value="BRF1"/>
    <property type="match status" value="1"/>
</dbReference>
<dbReference type="GO" id="GO:0005634">
    <property type="term" value="C:nucleus"/>
    <property type="evidence" value="ECO:0007669"/>
    <property type="project" value="UniProtKB-SubCell"/>
</dbReference>
<organism evidence="16">
    <name type="scientific">Melampsora larici-populina (strain 98AG31 / pathotype 3-4-7)</name>
    <name type="common">Poplar leaf rust fungus</name>
    <dbReference type="NCBI Taxonomy" id="747676"/>
    <lineage>
        <taxon>Eukaryota</taxon>
        <taxon>Fungi</taxon>
        <taxon>Dikarya</taxon>
        <taxon>Basidiomycota</taxon>
        <taxon>Pucciniomycotina</taxon>
        <taxon>Pucciniomycetes</taxon>
        <taxon>Pucciniales</taxon>
        <taxon>Melampsoraceae</taxon>
        <taxon>Melampsora</taxon>
    </lineage>
</organism>
<evidence type="ECO:0000259" key="14">
    <source>
        <dbReference type="PROSITE" id="PS51134"/>
    </source>
</evidence>
<dbReference type="AlphaFoldDB" id="F4S2A5"/>
<comment type="similarity">
    <text evidence="2">Belongs to the TFIIB family.</text>
</comment>
<dbReference type="GO" id="GO:0001006">
    <property type="term" value="F:RNA polymerase III type 3 promoter sequence-specific DNA binding"/>
    <property type="evidence" value="ECO:0007669"/>
    <property type="project" value="EnsemblFungi"/>
</dbReference>
<dbReference type="InterPro" id="IPR036915">
    <property type="entry name" value="Cyclin-like_sf"/>
</dbReference>
<dbReference type="FunCoup" id="F4S2A5">
    <property type="interactions" value="139"/>
</dbReference>
<feature type="region of interest" description="Disordered" evidence="13">
    <location>
        <begin position="289"/>
        <end position="367"/>
    </location>
</feature>
<dbReference type="FunFam" id="1.10.472.10:FF:000007">
    <property type="entry name" value="Transcription factor IIIB 90 kDa subunit"/>
    <property type="match status" value="1"/>
</dbReference>
<dbReference type="Proteomes" id="UP000001072">
    <property type="component" value="Unassembled WGS sequence"/>
</dbReference>
<dbReference type="CDD" id="cd20554">
    <property type="entry name" value="CYCLIN_TFIIIB90_rpt2"/>
    <property type="match status" value="1"/>
</dbReference>
<dbReference type="InterPro" id="IPR013150">
    <property type="entry name" value="TFIIB_cyclin"/>
</dbReference>
<feature type="compositionally biased region" description="Acidic residues" evidence="13">
    <location>
        <begin position="319"/>
        <end position="341"/>
    </location>
</feature>
<feature type="compositionally biased region" description="Basic residues" evidence="13">
    <location>
        <begin position="507"/>
        <end position="516"/>
    </location>
</feature>
<dbReference type="FunFam" id="1.10.472.10:FF:000002">
    <property type="entry name" value="Transcription factor IIIB 90 kDa subunit"/>
    <property type="match status" value="1"/>
</dbReference>
<feature type="compositionally biased region" description="Basic residues" evidence="13">
    <location>
        <begin position="297"/>
        <end position="314"/>
    </location>
</feature>
<dbReference type="PROSITE" id="PS00782">
    <property type="entry name" value="TFIIB"/>
    <property type="match status" value="1"/>
</dbReference>
<accession>F4S2A5</accession>
<feature type="region of interest" description="Disordered" evidence="13">
    <location>
        <begin position="557"/>
        <end position="649"/>
    </location>
</feature>
<evidence type="ECO:0000256" key="3">
    <source>
        <dbReference type="ARBA" id="ARBA00022723"/>
    </source>
</evidence>
<evidence type="ECO:0000256" key="10">
    <source>
        <dbReference type="ARBA" id="ARBA00023242"/>
    </source>
</evidence>
<feature type="region of interest" description="Disordered" evidence="13">
    <location>
        <begin position="497"/>
        <end position="533"/>
    </location>
</feature>
<dbReference type="PRINTS" id="PR00685">
    <property type="entry name" value="TIFACTORIIB"/>
</dbReference>
<dbReference type="eggNOG" id="KOG1598">
    <property type="taxonomic scope" value="Eukaryota"/>
</dbReference>
<dbReference type="InterPro" id="IPR013763">
    <property type="entry name" value="Cyclin-like_dom"/>
</dbReference>
<keyword evidence="6" id="KW-0862">Zinc</keyword>
<feature type="domain" description="TFIIB-type" evidence="14">
    <location>
        <begin position="2"/>
        <end position="34"/>
    </location>
</feature>
<dbReference type="GeneID" id="18936318"/>
<dbReference type="InterPro" id="IPR023486">
    <property type="entry name" value="TFIIB_CS"/>
</dbReference>
<dbReference type="InterPro" id="IPR000812">
    <property type="entry name" value="TFIIB"/>
</dbReference>
<dbReference type="InParanoid" id="F4S2A5"/>
<keyword evidence="7" id="KW-0805">Transcription regulation</keyword>
<dbReference type="GO" id="GO:0000126">
    <property type="term" value="C:transcription factor TFIIIB complex"/>
    <property type="evidence" value="ECO:0007669"/>
    <property type="project" value="EnsemblFungi"/>
</dbReference>
<feature type="compositionally biased region" description="Acidic residues" evidence="13">
    <location>
        <begin position="640"/>
        <end position="649"/>
    </location>
</feature>
<dbReference type="InterPro" id="IPR013137">
    <property type="entry name" value="Znf_TFIIB"/>
</dbReference>
<keyword evidence="8" id="KW-0010">Activator</keyword>
<evidence type="ECO:0000313" key="16">
    <source>
        <dbReference type="Proteomes" id="UP000001072"/>
    </source>
</evidence>
<dbReference type="Gene3D" id="2.20.25.10">
    <property type="match status" value="1"/>
</dbReference>
<keyword evidence="4" id="KW-0677">Repeat</keyword>
<keyword evidence="9" id="KW-0804">Transcription</keyword>
<evidence type="ECO:0000256" key="7">
    <source>
        <dbReference type="ARBA" id="ARBA00023015"/>
    </source>
</evidence>
<dbReference type="Pfam" id="PF08271">
    <property type="entry name" value="Zn_Ribbon_TF"/>
    <property type="match status" value="1"/>
</dbReference>
<dbReference type="Gene3D" id="1.20.5.650">
    <property type="entry name" value="Single helix bin"/>
    <property type="match status" value="1"/>
</dbReference>
<evidence type="ECO:0000313" key="15">
    <source>
        <dbReference type="EMBL" id="EGG01140.1"/>
    </source>
</evidence>
<evidence type="ECO:0000256" key="9">
    <source>
        <dbReference type="ARBA" id="ARBA00023163"/>
    </source>
</evidence>
<evidence type="ECO:0000256" key="11">
    <source>
        <dbReference type="ARBA" id="ARBA00031009"/>
    </source>
</evidence>
<dbReference type="Gene3D" id="1.10.472.10">
    <property type="entry name" value="Cyclin-like"/>
    <property type="match status" value="2"/>
</dbReference>
<feature type="compositionally biased region" description="Polar residues" evidence="13">
    <location>
        <begin position="345"/>
        <end position="367"/>
    </location>
</feature>
<dbReference type="HOGENOM" id="CLU_010293_2_1_1"/>
<dbReference type="OrthoDB" id="511529at2759"/>
<dbReference type="GO" id="GO:0008270">
    <property type="term" value="F:zinc ion binding"/>
    <property type="evidence" value="ECO:0007669"/>
    <property type="project" value="UniProtKB-KW"/>
</dbReference>
<dbReference type="KEGG" id="mlr:MELLADRAFT_92647"/>
<dbReference type="GO" id="GO:0070897">
    <property type="term" value="P:transcription preinitiation complex assembly"/>
    <property type="evidence" value="ECO:0007669"/>
    <property type="project" value="InterPro"/>
</dbReference>
<keyword evidence="10" id="KW-0539">Nucleus</keyword>
<keyword evidence="5 12" id="KW-0863">Zinc-finger</keyword>
<dbReference type="GO" id="GO:0006384">
    <property type="term" value="P:transcription initiation at RNA polymerase III promoter"/>
    <property type="evidence" value="ECO:0007669"/>
    <property type="project" value="EnsemblFungi"/>
</dbReference>
<sequence>MGKPICPVCGDSAVIEYDSAAGNVVCTTCGYVVDENTIVSDVTFGESSNGAAVLQGAQLGATDLRARIVGPRGRPQASAESRAQTLENGLRNLLSMAHGLNLSEVIAESAHRFFTLALSNGFVMGRRSPYVLASCIYVACRMNKLPTMLIDISDFLQVNVFIVGATYLKLVKELCLTQIPLIDPSLYISRFAALLEFGEETEKVAYDATRLVKRFDHDWITTGRRPSGIAGACLLIAARMNNFKRSVLEIVQVVKIADVTIKKRLDEFKRSETGKMTVEDFRNQWLEEAENPPAFQKGKRKLKKKKNKKLKKIKKNEDGLEEELSDEESESESEEEEEEEDQVKISRSVSSTAPPPTNTQNSSQGGLTQLAIGKLNPDQSKAKVRGEDEESEASLIIEERRFDEDAEESDRWYENRLDEAITQEVEAHLISGTGSLLQNELSQREINQQNQFDDHLSDLDEDELDCFILNENEVEIKTRVWMELNREYLEKLAEKKEREATGEIKPTKKYASKPKAKPRDSENPGGATVGESVMNMINSKKKLSSKINYKIADSLFGKGKTKKSSNSENQKQKQKKADQGIKNSKASTIKSKDFHSSLLGGGGGAEEDDDDEEEEEEEQVVLGGEEIEFEMMKRGNFNRDEDEGWGEEV</sequence>
<evidence type="ECO:0000256" key="12">
    <source>
        <dbReference type="PROSITE-ProRule" id="PRU00469"/>
    </source>
</evidence>
<protein>
    <recommendedName>
        <fullName evidence="11">B-related factor 1</fullName>
    </recommendedName>
</protein>
<dbReference type="PANTHER" id="PTHR11618">
    <property type="entry name" value="TRANSCRIPTION INITIATION FACTOR IIB-RELATED"/>
    <property type="match status" value="1"/>
</dbReference>
<evidence type="ECO:0000256" key="4">
    <source>
        <dbReference type="ARBA" id="ARBA00022737"/>
    </source>
</evidence>
<evidence type="ECO:0000256" key="2">
    <source>
        <dbReference type="ARBA" id="ARBA00010857"/>
    </source>
</evidence>
<evidence type="ECO:0000256" key="1">
    <source>
        <dbReference type="ARBA" id="ARBA00004123"/>
    </source>
</evidence>
<dbReference type="GO" id="GO:0017025">
    <property type="term" value="F:TBP-class protein binding"/>
    <property type="evidence" value="ECO:0007669"/>
    <property type="project" value="InterPro"/>
</dbReference>
<name>F4S2A5_MELLP</name>
<dbReference type="EMBL" id="GL883140">
    <property type="protein sequence ID" value="EGG01140.1"/>
    <property type="molecule type" value="Genomic_DNA"/>
</dbReference>
<reference evidence="16" key="1">
    <citation type="journal article" date="2011" name="Proc. Natl. Acad. Sci. U.S.A.">
        <title>Obligate biotrophy features unraveled by the genomic analysis of rust fungi.</title>
        <authorList>
            <person name="Duplessis S."/>
            <person name="Cuomo C.A."/>
            <person name="Lin Y.-C."/>
            <person name="Aerts A."/>
            <person name="Tisserant E."/>
            <person name="Veneault-Fourrey C."/>
            <person name="Joly D.L."/>
            <person name="Hacquard S."/>
            <person name="Amselem J."/>
            <person name="Cantarel B.L."/>
            <person name="Chiu R."/>
            <person name="Coutinho P.M."/>
            <person name="Feau N."/>
            <person name="Field M."/>
            <person name="Frey P."/>
            <person name="Gelhaye E."/>
            <person name="Goldberg J."/>
            <person name="Grabherr M.G."/>
            <person name="Kodira C.D."/>
            <person name="Kohler A."/>
            <person name="Kuees U."/>
            <person name="Lindquist E.A."/>
            <person name="Lucas S.M."/>
            <person name="Mago R."/>
            <person name="Mauceli E."/>
            <person name="Morin E."/>
            <person name="Murat C."/>
            <person name="Pangilinan J.L."/>
            <person name="Park R."/>
            <person name="Pearson M."/>
            <person name="Quesneville H."/>
            <person name="Rouhier N."/>
            <person name="Sakthikumar S."/>
            <person name="Salamov A.A."/>
            <person name="Schmutz J."/>
            <person name="Selles B."/>
            <person name="Shapiro H."/>
            <person name="Tanguay P."/>
            <person name="Tuskan G.A."/>
            <person name="Henrissat B."/>
            <person name="Van de Peer Y."/>
            <person name="Rouze P."/>
            <person name="Ellis J.G."/>
            <person name="Dodds P.N."/>
            <person name="Schein J.E."/>
            <person name="Zhong S."/>
            <person name="Hamelin R.C."/>
            <person name="Grigoriev I.V."/>
            <person name="Szabo L.J."/>
            <person name="Martin F."/>
        </authorList>
    </citation>
    <scope>NUCLEOTIDE SEQUENCE [LARGE SCALE GENOMIC DNA]</scope>
    <source>
        <strain evidence="16">98AG31 / pathotype 3-4-7</strain>
    </source>
</reference>
<evidence type="ECO:0000256" key="13">
    <source>
        <dbReference type="SAM" id="MobiDB-lite"/>
    </source>
</evidence>
<dbReference type="Pfam" id="PF00382">
    <property type="entry name" value="TFIIB"/>
    <property type="match status" value="2"/>
</dbReference>
<evidence type="ECO:0000256" key="8">
    <source>
        <dbReference type="ARBA" id="ARBA00023159"/>
    </source>
</evidence>
<dbReference type="PANTHER" id="PTHR11618:SF4">
    <property type="entry name" value="TRANSCRIPTION FACTOR IIIB 90 KDA SUBUNIT"/>
    <property type="match status" value="1"/>
</dbReference>
<keyword evidence="3" id="KW-0479">Metal-binding</keyword>
<evidence type="ECO:0000256" key="6">
    <source>
        <dbReference type="ARBA" id="ARBA00022833"/>
    </source>
</evidence>
<dbReference type="InterPro" id="IPR011665">
    <property type="entry name" value="BRF1_TBP-bd_dom"/>
</dbReference>
<dbReference type="SMART" id="SM00385">
    <property type="entry name" value="CYCLIN"/>
    <property type="match status" value="2"/>
</dbReference>
<dbReference type="VEuPathDB" id="FungiDB:MELLADRAFT_92647"/>
<dbReference type="RefSeq" id="XP_007415490.1">
    <property type="nucleotide sequence ID" value="XM_007415428.1"/>
</dbReference>
<feature type="compositionally biased region" description="Basic and acidic residues" evidence="13">
    <location>
        <begin position="497"/>
        <end position="506"/>
    </location>
</feature>
<feature type="compositionally biased region" description="Acidic residues" evidence="13">
    <location>
        <begin position="605"/>
        <end position="629"/>
    </location>
</feature>
<dbReference type="GO" id="GO:0097550">
    <property type="term" value="C:transcription preinitiation complex"/>
    <property type="evidence" value="ECO:0007669"/>
    <property type="project" value="TreeGrafter"/>
</dbReference>
<dbReference type="PROSITE" id="PS51134">
    <property type="entry name" value="ZF_TFIIB"/>
    <property type="match status" value="1"/>
</dbReference>
<feature type="compositionally biased region" description="Basic and acidic residues" evidence="13">
    <location>
        <begin position="630"/>
        <end position="639"/>
    </location>
</feature>
<proteinExistence type="inferred from homology"/>
<dbReference type="SUPFAM" id="SSF47954">
    <property type="entry name" value="Cyclin-like"/>
    <property type="match status" value="2"/>
</dbReference>
<comment type="subcellular location">
    <subcellularLocation>
        <location evidence="1">Nucleus</location>
    </subcellularLocation>
</comment>
<dbReference type="GO" id="GO:0000995">
    <property type="term" value="F:RNA polymerase III general transcription initiation factor activity"/>
    <property type="evidence" value="ECO:0007669"/>
    <property type="project" value="EnsemblFungi"/>
</dbReference>
<gene>
    <name evidence="15" type="ORF">MELLADRAFT_92647</name>
</gene>